<dbReference type="EMBL" id="JACHND010000001">
    <property type="protein sequence ID" value="MBB4701255.1"/>
    <property type="molecule type" value="Genomic_DNA"/>
</dbReference>
<dbReference type="AlphaFoldDB" id="A0A7W7D8F2"/>
<comment type="caution">
    <text evidence="3">The sequence shown here is derived from an EMBL/GenBank/DDBJ whole genome shotgun (WGS) entry which is preliminary data.</text>
</comment>
<gene>
    <name evidence="3" type="ORF">BJ982_002799</name>
</gene>
<sequence length="244" mass="26760">MTEFSLLMGNINRQMIQLESTFDELRRKVEHFLREVPRVLAPVIEPIKRAWDKFCEQCKKLWKEVSDFFSDRGDPGRLHDAAKTLSDKVQAGVSAQAGKFTETYMHVDDKWKGDAAEAYKKVLKPDAPQSSALRQYASTVLEVSKALNSCRWALIIFWIAFGTALAILIGEVVAAIAGLVSIAGTLPAILYTVGIIGQFLLSVAAAAAYAISEMSDAASTFRTQNNGNDHLPAGKWPPSGVAAW</sequence>
<reference evidence="3 4" key="1">
    <citation type="submission" date="2020-08" db="EMBL/GenBank/DDBJ databases">
        <title>Sequencing the genomes of 1000 actinobacteria strains.</title>
        <authorList>
            <person name="Klenk H.-P."/>
        </authorList>
    </citation>
    <scope>NUCLEOTIDE SEQUENCE [LARGE SCALE GENOMIC DNA]</scope>
    <source>
        <strain evidence="3 4">DSM 45784</strain>
    </source>
</reference>
<feature type="coiled-coil region" evidence="1">
    <location>
        <begin position="8"/>
        <end position="35"/>
    </location>
</feature>
<protein>
    <submittedName>
        <fullName evidence="3">Uncharacterized protein YukE</fullName>
    </submittedName>
</protein>
<keyword evidence="4" id="KW-1185">Reference proteome</keyword>
<keyword evidence="2" id="KW-0472">Membrane</keyword>
<organism evidence="3 4">
    <name type="scientific">Sphaerisporangium siamense</name>
    <dbReference type="NCBI Taxonomy" id="795645"/>
    <lineage>
        <taxon>Bacteria</taxon>
        <taxon>Bacillati</taxon>
        <taxon>Actinomycetota</taxon>
        <taxon>Actinomycetes</taxon>
        <taxon>Streptosporangiales</taxon>
        <taxon>Streptosporangiaceae</taxon>
        <taxon>Sphaerisporangium</taxon>
    </lineage>
</organism>
<evidence type="ECO:0000256" key="1">
    <source>
        <dbReference type="SAM" id="Coils"/>
    </source>
</evidence>
<feature type="transmembrane region" description="Helical" evidence="2">
    <location>
        <begin position="152"/>
        <end position="182"/>
    </location>
</feature>
<evidence type="ECO:0000313" key="3">
    <source>
        <dbReference type="EMBL" id="MBB4701255.1"/>
    </source>
</evidence>
<proteinExistence type="predicted"/>
<name>A0A7W7D8F2_9ACTN</name>
<keyword evidence="2" id="KW-0812">Transmembrane</keyword>
<dbReference type="RefSeq" id="WP_184880227.1">
    <property type="nucleotide sequence ID" value="NZ_BOOV01000027.1"/>
</dbReference>
<evidence type="ECO:0000256" key="2">
    <source>
        <dbReference type="SAM" id="Phobius"/>
    </source>
</evidence>
<keyword evidence="2" id="KW-1133">Transmembrane helix</keyword>
<keyword evidence="1" id="KW-0175">Coiled coil</keyword>
<accession>A0A7W7D8F2</accession>
<evidence type="ECO:0000313" key="4">
    <source>
        <dbReference type="Proteomes" id="UP000542210"/>
    </source>
</evidence>
<feature type="transmembrane region" description="Helical" evidence="2">
    <location>
        <begin position="188"/>
        <end position="212"/>
    </location>
</feature>
<dbReference type="Proteomes" id="UP000542210">
    <property type="component" value="Unassembled WGS sequence"/>
</dbReference>